<dbReference type="InterPro" id="IPR002350">
    <property type="entry name" value="Kazal_dom"/>
</dbReference>
<organism evidence="3 4">
    <name type="scientific">Drosophila lebanonensis</name>
    <name type="common">Fruit fly</name>
    <name type="synonym">Scaptodrosophila lebanonensis</name>
    <dbReference type="NCBI Taxonomy" id="7225"/>
    <lineage>
        <taxon>Eukaryota</taxon>
        <taxon>Metazoa</taxon>
        <taxon>Ecdysozoa</taxon>
        <taxon>Arthropoda</taxon>
        <taxon>Hexapoda</taxon>
        <taxon>Insecta</taxon>
        <taxon>Pterygota</taxon>
        <taxon>Neoptera</taxon>
        <taxon>Endopterygota</taxon>
        <taxon>Diptera</taxon>
        <taxon>Brachycera</taxon>
        <taxon>Muscomorpha</taxon>
        <taxon>Ephydroidea</taxon>
        <taxon>Drosophilidae</taxon>
        <taxon>Scaptodrosophila</taxon>
    </lineage>
</organism>
<feature type="domain" description="Kazal-like" evidence="2">
    <location>
        <begin position="101"/>
        <end position="159"/>
    </location>
</feature>
<evidence type="ECO:0000256" key="1">
    <source>
        <dbReference type="SAM" id="SignalP"/>
    </source>
</evidence>
<keyword evidence="3" id="KW-1185">Reference proteome</keyword>
<gene>
    <name evidence="4" type="primary">LOC115625351</name>
</gene>
<dbReference type="GeneID" id="115625351"/>
<dbReference type="AlphaFoldDB" id="A0A6J2TL56"/>
<dbReference type="Proteomes" id="UP000504634">
    <property type="component" value="Unplaced"/>
</dbReference>
<dbReference type="CTD" id="43154"/>
<dbReference type="PROSITE" id="PS51465">
    <property type="entry name" value="KAZAL_2"/>
    <property type="match status" value="2"/>
</dbReference>
<dbReference type="InterPro" id="IPR036058">
    <property type="entry name" value="Kazal_dom_sf"/>
</dbReference>
<dbReference type="SMART" id="SM00280">
    <property type="entry name" value="KAZAL"/>
    <property type="match status" value="2"/>
</dbReference>
<proteinExistence type="predicted"/>
<feature type="signal peptide" evidence="1">
    <location>
        <begin position="1"/>
        <end position="24"/>
    </location>
</feature>
<sequence>MKMANLKLQIVALCCAVLLTGIAANTVSNNEEDCPSVCAAVYRPVCATDGKIFKEFANACDLKVSNCRRERSALQKYSLTDNAWCSSEHVDNLHEKLGSVKLDRPECFKPCTMIYEPLCVTNGKYRGLISNLCMLEGFNCALKATGVSEQLRVLQPERC</sequence>
<evidence type="ECO:0000259" key="2">
    <source>
        <dbReference type="PROSITE" id="PS51465"/>
    </source>
</evidence>
<dbReference type="Gene3D" id="3.30.60.30">
    <property type="match status" value="2"/>
</dbReference>
<accession>A0A6J2TL56</accession>
<reference evidence="4" key="1">
    <citation type="submission" date="2025-08" db="UniProtKB">
        <authorList>
            <consortium name="RefSeq"/>
        </authorList>
    </citation>
    <scope>IDENTIFICATION</scope>
    <source>
        <strain evidence="4">11010-0011.00</strain>
        <tissue evidence="4">Whole body</tissue>
    </source>
</reference>
<dbReference type="CDD" id="cd00104">
    <property type="entry name" value="KAZAL_FS"/>
    <property type="match status" value="1"/>
</dbReference>
<dbReference type="SUPFAM" id="SSF100895">
    <property type="entry name" value="Kazal-type serine protease inhibitors"/>
    <property type="match status" value="1"/>
</dbReference>
<feature type="chain" id="PRO_5026649655" evidence="1">
    <location>
        <begin position="25"/>
        <end position="159"/>
    </location>
</feature>
<dbReference type="RefSeq" id="XP_030376245.1">
    <property type="nucleotide sequence ID" value="XM_030520385.1"/>
</dbReference>
<dbReference type="Pfam" id="PF07648">
    <property type="entry name" value="Kazal_2"/>
    <property type="match status" value="1"/>
</dbReference>
<evidence type="ECO:0000313" key="4">
    <source>
        <dbReference type="RefSeq" id="XP_030376245.1"/>
    </source>
</evidence>
<feature type="domain" description="Kazal-like" evidence="2">
    <location>
        <begin position="28"/>
        <end position="87"/>
    </location>
</feature>
<keyword evidence="1" id="KW-0732">Signal</keyword>
<protein>
    <submittedName>
        <fullName evidence="4">Enhancer of split M1 protein</fullName>
    </submittedName>
</protein>
<dbReference type="OrthoDB" id="88467at2759"/>
<name>A0A6J2TL56_DROLE</name>
<evidence type="ECO:0000313" key="3">
    <source>
        <dbReference type="Proteomes" id="UP000504634"/>
    </source>
</evidence>